<dbReference type="SUPFAM" id="SSF56281">
    <property type="entry name" value="Metallo-hydrolase/oxidoreductase"/>
    <property type="match status" value="1"/>
</dbReference>
<dbReference type="GO" id="GO:0035312">
    <property type="term" value="F:5'-3' DNA exonuclease activity"/>
    <property type="evidence" value="ECO:0000318"/>
    <property type="project" value="GO_Central"/>
</dbReference>
<dbReference type="CDD" id="cd16273">
    <property type="entry name" value="SNM1A-1C-like_MBL-fold"/>
    <property type="match status" value="1"/>
</dbReference>
<dbReference type="GO" id="GO:0003684">
    <property type="term" value="F:damaged DNA binding"/>
    <property type="evidence" value="ECO:0000318"/>
    <property type="project" value="GO_Central"/>
</dbReference>
<evidence type="ECO:0000256" key="5">
    <source>
        <dbReference type="ARBA" id="ARBA00023242"/>
    </source>
</evidence>
<reference evidence="8 9" key="1">
    <citation type="journal article" date="2007" name="Science">
        <title>The Chlamydomonas genome reveals the evolution of key animal and plant functions.</title>
        <authorList>
            <person name="Merchant S.S."/>
            <person name="Prochnik S.E."/>
            <person name="Vallon O."/>
            <person name="Harris E.H."/>
            <person name="Karpowicz S.J."/>
            <person name="Witman G.B."/>
            <person name="Terry A."/>
            <person name="Salamov A."/>
            <person name="Fritz-Laylin L.K."/>
            <person name="Marechal-Drouard L."/>
            <person name="Marshall W.F."/>
            <person name="Qu L.H."/>
            <person name="Nelson D.R."/>
            <person name="Sanderfoot A.A."/>
            <person name="Spalding M.H."/>
            <person name="Kapitonov V.V."/>
            <person name="Ren Q."/>
            <person name="Ferris P."/>
            <person name="Lindquist E."/>
            <person name="Shapiro H."/>
            <person name="Lucas S.M."/>
            <person name="Grimwood J."/>
            <person name="Schmutz J."/>
            <person name="Cardol P."/>
            <person name="Cerutti H."/>
            <person name="Chanfreau G."/>
            <person name="Chen C.L."/>
            <person name="Cognat V."/>
            <person name="Croft M.T."/>
            <person name="Dent R."/>
            <person name="Dutcher S."/>
            <person name="Fernandez E."/>
            <person name="Fukuzawa H."/>
            <person name="Gonzalez-Ballester D."/>
            <person name="Gonzalez-Halphen D."/>
            <person name="Hallmann A."/>
            <person name="Hanikenne M."/>
            <person name="Hippler M."/>
            <person name="Inwood W."/>
            <person name="Jabbari K."/>
            <person name="Kalanon M."/>
            <person name="Kuras R."/>
            <person name="Lefebvre P.A."/>
            <person name="Lemaire S.D."/>
            <person name="Lobanov A.V."/>
            <person name="Lohr M."/>
            <person name="Manuell A."/>
            <person name="Meier I."/>
            <person name="Mets L."/>
            <person name="Mittag M."/>
            <person name="Mittelmeier T."/>
            <person name="Moroney J.V."/>
            <person name="Moseley J."/>
            <person name="Napoli C."/>
            <person name="Nedelcu A.M."/>
            <person name="Niyogi K."/>
            <person name="Novoselov S.V."/>
            <person name="Paulsen I.T."/>
            <person name="Pazour G."/>
            <person name="Purton S."/>
            <person name="Ral J.P."/>
            <person name="Riano-Pachon D.M."/>
            <person name="Riekhof W."/>
            <person name="Rymarquis L."/>
            <person name="Schroda M."/>
            <person name="Stern D."/>
            <person name="Umen J."/>
            <person name="Willows R."/>
            <person name="Wilson N."/>
            <person name="Zimmer S.L."/>
            <person name="Allmer J."/>
            <person name="Balk J."/>
            <person name="Bisova K."/>
            <person name="Chen C.J."/>
            <person name="Elias M."/>
            <person name="Gendler K."/>
            <person name="Hauser C."/>
            <person name="Lamb M.R."/>
            <person name="Ledford H."/>
            <person name="Long J.C."/>
            <person name="Minagawa J."/>
            <person name="Page M.D."/>
            <person name="Pan J."/>
            <person name="Pootakham W."/>
            <person name="Roje S."/>
            <person name="Rose A."/>
            <person name="Stahlberg E."/>
            <person name="Terauchi A.M."/>
            <person name="Yang P."/>
            <person name="Ball S."/>
            <person name="Bowler C."/>
            <person name="Dieckmann C.L."/>
            <person name="Gladyshev V.N."/>
            <person name="Green P."/>
            <person name="Jorgensen R."/>
            <person name="Mayfield S."/>
            <person name="Mueller-Roeber B."/>
            <person name="Rajamani S."/>
            <person name="Sayre R.T."/>
            <person name="Brokstein P."/>
            <person name="Dubchak I."/>
            <person name="Goodstein D."/>
            <person name="Hornick L."/>
            <person name="Huang Y.W."/>
            <person name="Jhaveri J."/>
            <person name="Luo Y."/>
            <person name="Martinez D."/>
            <person name="Ngau W.C."/>
            <person name="Otillar B."/>
            <person name="Poliakov A."/>
            <person name="Porter A."/>
            <person name="Szajkowski L."/>
            <person name="Werner G."/>
            <person name="Zhou K."/>
            <person name="Grigoriev I.V."/>
            <person name="Rokhsar D.S."/>
            <person name="Grossman A.R."/>
        </authorList>
    </citation>
    <scope>NUCLEOTIDE SEQUENCE [LARGE SCALE GENOMIC DNA]</scope>
    <source>
        <strain evidence="9">CC-503</strain>
    </source>
</reference>
<dbReference type="PaxDb" id="3055-EDO96710"/>
<dbReference type="Pfam" id="PF07522">
    <property type="entry name" value="DRMBL"/>
    <property type="match status" value="1"/>
</dbReference>
<dbReference type="PANTHER" id="PTHR23240:SF35">
    <property type="entry name" value="DNA REPAIR METALLO-BETA-LACTAMASE FAMILY PROTEIN-RELATED"/>
    <property type="match status" value="1"/>
</dbReference>
<comment type="similarity">
    <text evidence="2">Belongs to the DNA repair metallo-beta-lactamase (DRMBL) family.</text>
</comment>
<feature type="compositionally biased region" description="Low complexity" evidence="6">
    <location>
        <begin position="606"/>
        <end position="624"/>
    </location>
</feature>
<feature type="region of interest" description="Disordered" evidence="6">
    <location>
        <begin position="600"/>
        <end position="697"/>
    </location>
</feature>
<dbReference type="OrthoDB" id="262529at2759"/>
<feature type="region of interest" description="Disordered" evidence="6">
    <location>
        <begin position="723"/>
        <end position="788"/>
    </location>
</feature>
<dbReference type="GeneID" id="5728512"/>
<evidence type="ECO:0000256" key="6">
    <source>
        <dbReference type="SAM" id="MobiDB-lite"/>
    </source>
</evidence>
<keyword evidence="9" id="KW-1185">Reference proteome</keyword>
<proteinExistence type="inferred from homology"/>
<dbReference type="AlphaFoldDB" id="A0A2K3D3M2"/>
<evidence type="ECO:0000256" key="2">
    <source>
        <dbReference type="ARBA" id="ARBA00010304"/>
    </source>
</evidence>
<feature type="compositionally biased region" description="Basic and acidic residues" evidence="6">
    <location>
        <begin position="633"/>
        <end position="642"/>
    </location>
</feature>
<organism evidence="8 9">
    <name type="scientific">Chlamydomonas reinhardtii</name>
    <name type="common">Chlamydomonas smithii</name>
    <dbReference type="NCBI Taxonomy" id="3055"/>
    <lineage>
        <taxon>Eukaryota</taxon>
        <taxon>Viridiplantae</taxon>
        <taxon>Chlorophyta</taxon>
        <taxon>core chlorophytes</taxon>
        <taxon>Chlorophyceae</taxon>
        <taxon>CS clade</taxon>
        <taxon>Chlamydomonadales</taxon>
        <taxon>Chlamydomonadaceae</taxon>
        <taxon>Chlamydomonas</taxon>
    </lineage>
</organism>
<dbReference type="Proteomes" id="UP000006906">
    <property type="component" value="Chromosome 12"/>
</dbReference>
<dbReference type="FunCoup" id="A0A2K3D3M2">
    <property type="interactions" value="1477"/>
</dbReference>
<feature type="domain" description="DNA repair metallo-beta-lactamase" evidence="7">
    <location>
        <begin position="405"/>
        <end position="504"/>
    </location>
</feature>
<feature type="compositionally biased region" description="Polar residues" evidence="6">
    <location>
        <begin position="742"/>
        <end position="753"/>
    </location>
</feature>
<dbReference type="ExpressionAtlas" id="A0A2K3D3M2">
    <property type="expression patterns" value="baseline"/>
</dbReference>
<dbReference type="PANTHER" id="PTHR23240">
    <property type="entry name" value="DNA CROSS-LINK REPAIR PROTEIN PSO2/SNM1-RELATED"/>
    <property type="match status" value="1"/>
</dbReference>
<dbReference type="FunFam" id="3.60.15.10:FF:000144">
    <property type="entry name" value="Predicted protein"/>
    <property type="match status" value="1"/>
</dbReference>
<dbReference type="OMA" id="WTDLCDA"/>
<feature type="compositionally biased region" description="Low complexity" evidence="6">
    <location>
        <begin position="276"/>
        <end position="287"/>
    </location>
</feature>
<dbReference type="EMBL" id="CM008973">
    <property type="protein sequence ID" value="PNW75117.1"/>
    <property type="molecule type" value="Genomic_DNA"/>
</dbReference>
<evidence type="ECO:0000256" key="1">
    <source>
        <dbReference type="ARBA" id="ARBA00004123"/>
    </source>
</evidence>
<dbReference type="InParanoid" id="A0A2K3D3M2"/>
<evidence type="ECO:0000313" key="8">
    <source>
        <dbReference type="EMBL" id="PNW75117.1"/>
    </source>
</evidence>
<feature type="compositionally biased region" description="Basic and acidic residues" evidence="6">
    <location>
        <begin position="774"/>
        <end position="788"/>
    </location>
</feature>
<accession>A0A2K3D3M2</accession>
<comment type="subcellular location">
    <subcellularLocation>
        <location evidence="1">Nucleus</location>
    </subcellularLocation>
</comment>
<dbReference type="GO" id="GO:0036297">
    <property type="term" value="P:interstrand cross-link repair"/>
    <property type="evidence" value="ECO:0000318"/>
    <property type="project" value="GO_Central"/>
</dbReference>
<dbReference type="Gramene" id="PNW75117">
    <property type="protein sequence ID" value="PNW75117"/>
    <property type="gene ID" value="CHLRE_12g513254v5"/>
</dbReference>
<evidence type="ECO:0000256" key="4">
    <source>
        <dbReference type="ARBA" id="ARBA00023204"/>
    </source>
</evidence>
<dbReference type="GO" id="GO:0006303">
    <property type="term" value="P:double-strand break repair via nonhomologous end joining"/>
    <property type="evidence" value="ECO:0000318"/>
    <property type="project" value="GO_Central"/>
</dbReference>
<keyword evidence="3" id="KW-0227">DNA damage</keyword>
<keyword evidence="5" id="KW-0539">Nucleus</keyword>
<dbReference type="Gene3D" id="3.40.50.12650">
    <property type="match status" value="1"/>
</dbReference>
<feature type="region of interest" description="Disordered" evidence="6">
    <location>
        <begin position="172"/>
        <end position="210"/>
    </location>
</feature>
<evidence type="ECO:0000313" key="9">
    <source>
        <dbReference type="Proteomes" id="UP000006906"/>
    </source>
</evidence>
<evidence type="ECO:0000259" key="7">
    <source>
        <dbReference type="Pfam" id="PF07522"/>
    </source>
</evidence>
<dbReference type="InterPro" id="IPR036866">
    <property type="entry name" value="RibonucZ/Hydroxyglut_hydro"/>
</dbReference>
<dbReference type="RefSeq" id="XP_042918359.1">
    <property type="nucleotide sequence ID" value="XM_043068264.1"/>
</dbReference>
<feature type="region of interest" description="Disordered" evidence="6">
    <location>
        <begin position="236"/>
        <end position="287"/>
    </location>
</feature>
<dbReference type="STRING" id="3055.A0A2K3D3M2"/>
<dbReference type="Gene3D" id="3.60.15.10">
    <property type="entry name" value="Ribonuclease Z/Hydroxyacylglutathione hydrolase-like"/>
    <property type="match status" value="1"/>
</dbReference>
<dbReference type="KEGG" id="cre:CHLRE_12g513254v5"/>
<sequence>MATQVERIKWVKGTNFIVDGFAFTSPKCKHYFLTHAHSDHTIGLRKSFSAGVIYCSHVTARLLIHDMGIRPEVVRPLEVGVPVVISGVRVTPLDANHCPGSVMFLFEVPVPTAGRQQAAAGADAAGICGGGGGAAAAAEAAAIGVKAEAVNGVEAGALVADEAGMGTAAGMQHVAGQQAADEHIKREVEEEENCSCQGGGNEDEETGELSRGAELEAGCQQLAALAAAAAAGGTQHRSKAAGATSEARQEELTQTGDGDSAPAVEGAGSPSARVPGTAGASGSASMGGCSGGMATHNILHTGDMRWQRWMRDQPGLAGVRVDTLYLDTTYALPRHRLPPQTEAIAMMVQAMREAVAEEPATLFVVAAYHIGKERAFLGAAQQLGAKVWAAPDKRKVLALLDLAPEQAALLEERPEAADIHVGGWGLKHEELQAYLASHKGSRWKRVVGIRPTGWTFRRKGGVSVWREGEVSILGVPYSEHSSWTDLCDAVSQLRPQRVVPTVNAATPAHRRSLVDRFAHLMDLSTDRSRLDVYLSRAAEAARVKIEAGDTLASDAAAAASHAGSATAAAAAAVCRVDLAAVDVGEQERILAQVQEQHRRRQEMQQRRTQLQQAQQQRRQAVQQAGKGKGRKRDRAEDGRPAEEAEGGALSGRCSGDDEEAAAGTANGRQLLQRRRQSSGVLPRGSHGGGTPVPAAAAAALRTPAPAVRRSSCGPAATGTCMVDLTIDDETDEDEQKQQVQEPSPSRNEQSGTASKVAHTAIEDGGAQAAGAEHGSIRRFLEKRAGRKE</sequence>
<feature type="compositionally biased region" description="Acidic residues" evidence="6">
    <location>
        <begin position="725"/>
        <end position="734"/>
    </location>
</feature>
<gene>
    <name evidence="8" type="ORF">CHLRE_12g513254v5</name>
</gene>
<name>A0A2K3D3M2_CHLRE</name>
<dbReference type="GO" id="GO:0005634">
    <property type="term" value="C:nucleus"/>
    <property type="evidence" value="ECO:0000318"/>
    <property type="project" value="GO_Central"/>
</dbReference>
<dbReference type="InterPro" id="IPR011084">
    <property type="entry name" value="DRMBL"/>
</dbReference>
<evidence type="ECO:0000256" key="3">
    <source>
        <dbReference type="ARBA" id="ARBA00022763"/>
    </source>
</evidence>
<protein>
    <recommendedName>
        <fullName evidence="7">DNA repair metallo-beta-lactamase domain-containing protein</fullName>
    </recommendedName>
</protein>
<keyword evidence="4" id="KW-0234">DNA repair</keyword>